<dbReference type="Proteomes" id="UP000008062">
    <property type="component" value="Chromosome 3"/>
</dbReference>
<dbReference type="OrthoDB" id="10379137at2759"/>
<feature type="signal peptide" evidence="1">
    <location>
        <begin position="1"/>
        <end position="21"/>
    </location>
</feature>
<keyword evidence="1" id="KW-0732">Signal</keyword>
<gene>
    <name evidence="2" type="ORF">MYCGRDRAFT_92165</name>
</gene>
<feature type="chain" id="PRO_5003391419" evidence="1">
    <location>
        <begin position="22"/>
        <end position="214"/>
    </location>
</feature>
<dbReference type="RefSeq" id="XP_003854176.1">
    <property type="nucleotide sequence ID" value="XM_003854128.1"/>
</dbReference>
<reference evidence="2 3" key="1">
    <citation type="journal article" date="2011" name="PLoS Genet.">
        <title>Finished genome of the fungal wheat pathogen Mycosphaerella graminicola reveals dispensome structure, chromosome plasticity, and stealth pathogenesis.</title>
        <authorList>
            <person name="Goodwin S.B."/>
            <person name="Ben M'barek S."/>
            <person name="Dhillon B."/>
            <person name="Wittenberg A.H.J."/>
            <person name="Crane C.F."/>
            <person name="Hane J.K."/>
            <person name="Foster A.J."/>
            <person name="Van der Lee T.A.J."/>
            <person name="Grimwood J."/>
            <person name="Aerts A."/>
            <person name="Antoniw J."/>
            <person name="Bailey A."/>
            <person name="Bluhm B."/>
            <person name="Bowler J."/>
            <person name="Bristow J."/>
            <person name="van der Burgt A."/>
            <person name="Canto-Canche B."/>
            <person name="Churchill A.C.L."/>
            <person name="Conde-Ferraez L."/>
            <person name="Cools H.J."/>
            <person name="Coutinho P.M."/>
            <person name="Csukai M."/>
            <person name="Dehal P."/>
            <person name="De Wit P."/>
            <person name="Donzelli B."/>
            <person name="van de Geest H.C."/>
            <person name="van Ham R.C.H.J."/>
            <person name="Hammond-Kosack K.E."/>
            <person name="Henrissat B."/>
            <person name="Kilian A."/>
            <person name="Kobayashi A.K."/>
            <person name="Koopmann E."/>
            <person name="Kourmpetis Y."/>
            <person name="Kuzniar A."/>
            <person name="Lindquist E."/>
            <person name="Lombard V."/>
            <person name="Maliepaard C."/>
            <person name="Martins N."/>
            <person name="Mehrabi R."/>
            <person name="Nap J.P.H."/>
            <person name="Ponomarenko A."/>
            <person name="Rudd J.J."/>
            <person name="Salamov A."/>
            <person name="Schmutz J."/>
            <person name="Schouten H.J."/>
            <person name="Shapiro H."/>
            <person name="Stergiopoulos I."/>
            <person name="Torriani S.F.F."/>
            <person name="Tu H."/>
            <person name="de Vries R.P."/>
            <person name="Waalwijk C."/>
            <person name="Ware S.B."/>
            <person name="Wiebenga A."/>
            <person name="Zwiers L.-H."/>
            <person name="Oliver R.P."/>
            <person name="Grigoriev I.V."/>
            <person name="Kema G.H.J."/>
        </authorList>
    </citation>
    <scope>NUCLEOTIDE SEQUENCE [LARGE SCALE GENOMIC DNA]</scope>
    <source>
        <strain evidence="3">CBS 115943 / IPO323</strain>
    </source>
</reference>
<proteinExistence type="predicted"/>
<dbReference type="AlphaFoldDB" id="F9X7F8"/>
<evidence type="ECO:0000313" key="2">
    <source>
        <dbReference type="EMBL" id="EGP89152.1"/>
    </source>
</evidence>
<sequence>MFAFACTVFASAAATISHAAARLAGGSQPLADALPEDQDAGIPEDSSFLSCSEPEYDDDASRPEHAVVQTDGRGYVPDGYVLRGTKEMAVRDDEVMEVMEAVEMGMEWVELAGVEEVRVEMAEVVQVQLARARVVEMGVTQVRAVKPKKLSWFPSAARLAVATSVEVQAGRGEMARRGTGVRAATTLTGPMIKPERSESSGLGVGVGRAEWRRW</sequence>
<dbReference type="GeneID" id="13404454"/>
<organism evidence="2 3">
    <name type="scientific">Zymoseptoria tritici (strain CBS 115943 / IPO323)</name>
    <name type="common">Speckled leaf blotch fungus</name>
    <name type="synonym">Septoria tritici</name>
    <dbReference type="NCBI Taxonomy" id="336722"/>
    <lineage>
        <taxon>Eukaryota</taxon>
        <taxon>Fungi</taxon>
        <taxon>Dikarya</taxon>
        <taxon>Ascomycota</taxon>
        <taxon>Pezizomycotina</taxon>
        <taxon>Dothideomycetes</taxon>
        <taxon>Dothideomycetidae</taxon>
        <taxon>Mycosphaerellales</taxon>
        <taxon>Mycosphaerellaceae</taxon>
        <taxon>Zymoseptoria</taxon>
    </lineage>
</organism>
<dbReference type="HOGENOM" id="CLU_1289865_0_0_1"/>
<evidence type="ECO:0000256" key="1">
    <source>
        <dbReference type="SAM" id="SignalP"/>
    </source>
</evidence>
<accession>F9X7F8</accession>
<keyword evidence="3" id="KW-1185">Reference proteome</keyword>
<dbReference type="InParanoid" id="F9X7F8"/>
<protein>
    <submittedName>
        <fullName evidence="2">Uncharacterized protein</fullName>
    </submittedName>
</protein>
<evidence type="ECO:0000313" key="3">
    <source>
        <dbReference type="Proteomes" id="UP000008062"/>
    </source>
</evidence>
<dbReference type="KEGG" id="ztr:MYCGRDRAFT_92165"/>
<dbReference type="EMBL" id="CM001198">
    <property type="protein sequence ID" value="EGP89152.1"/>
    <property type="molecule type" value="Genomic_DNA"/>
</dbReference>
<name>F9X7F8_ZYMTI</name>